<dbReference type="EMBL" id="BSXT01001174">
    <property type="protein sequence ID" value="GMF39511.1"/>
    <property type="molecule type" value="Genomic_DNA"/>
</dbReference>
<comment type="caution">
    <text evidence="1">The sequence shown here is derived from an EMBL/GenBank/DDBJ whole genome shotgun (WGS) entry which is preliminary data.</text>
</comment>
<proteinExistence type="predicted"/>
<dbReference type="OrthoDB" id="125720at2759"/>
<dbReference type="Proteomes" id="UP001165121">
    <property type="component" value="Unassembled WGS sequence"/>
</dbReference>
<sequence>MSSSQDKEALLEEVKTTTLDSLGGDTFSVYSADTAKPEHRSPQKKPRQMRMFKPGYSTEYGRRKKAEILALRRQVAGMENWLVHLVRLKPNWQNATRRHHVEACDDQYVSEVQQAASNAAAEFHKRQQSENFNCVLKSILQDQVKLKEAVLTTIRQTGLLNVRASTLRYLTRPFSFALLRIDNSTAIIDQLGDRVSRLYLDCESVFPKQHLPSFGCKMQCIGDKYRGRLMEIVAKAPVCCSIQQASDILWQELSTVRTYPDKVYRYINSVGSNAVAKSFDMTLRSKLGATAVNGLQVMKKFEETDRIVQVRAYELVLPTKGLRLRGHAWTIISKSLNNPSHESEVQFYLQLFMESESGFSAKDEDVKYIQDVGLSSWGLKMRSYSVWLQELVVERAASVSCTDVSK</sequence>
<evidence type="ECO:0000313" key="2">
    <source>
        <dbReference type="Proteomes" id="UP001165121"/>
    </source>
</evidence>
<protein>
    <submittedName>
        <fullName evidence="1">Unnamed protein product</fullName>
    </submittedName>
</protein>
<keyword evidence="2" id="KW-1185">Reference proteome</keyword>
<organism evidence="1 2">
    <name type="scientific">Phytophthora fragariaefolia</name>
    <dbReference type="NCBI Taxonomy" id="1490495"/>
    <lineage>
        <taxon>Eukaryota</taxon>
        <taxon>Sar</taxon>
        <taxon>Stramenopiles</taxon>
        <taxon>Oomycota</taxon>
        <taxon>Peronosporomycetes</taxon>
        <taxon>Peronosporales</taxon>
        <taxon>Peronosporaceae</taxon>
        <taxon>Phytophthora</taxon>
    </lineage>
</organism>
<name>A0A9W6XHR3_9STRA</name>
<accession>A0A9W6XHR3</accession>
<reference evidence="1" key="1">
    <citation type="submission" date="2023-04" db="EMBL/GenBank/DDBJ databases">
        <title>Phytophthora fragariaefolia NBRC 109709.</title>
        <authorList>
            <person name="Ichikawa N."/>
            <person name="Sato H."/>
            <person name="Tonouchi N."/>
        </authorList>
    </citation>
    <scope>NUCLEOTIDE SEQUENCE</scope>
    <source>
        <strain evidence="1">NBRC 109709</strain>
    </source>
</reference>
<dbReference type="AlphaFoldDB" id="A0A9W6XHR3"/>
<gene>
    <name evidence="1" type="ORF">Pfra01_001175800</name>
</gene>
<evidence type="ECO:0000313" key="1">
    <source>
        <dbReference type="EMBL" id="GMF39511.1"/>
    </source>
</evidence>